<keyword evidence="2" id="KW-1185">Reference proteome</keyword>
<name>A0ABP0LNE4_9DINO</name>
<evidence type="ECO:0000313" key="1">
    <source>
        <dbReference type="EMBL" id="CAK9040202.1"/>
    </source>
</evidence>
<protein>
    <submittedName>
        <fullName evidence="1">Uncharacterized protein</fullName>
    </submittedName>
</protein>
<feature type="non-terminal residue" evidence="1">
    <location>
        <position position="1"/>
    </location>
</feature>
<accession>A0ABP0LNE4</accession>
<dbReference type="EMBL" id="CAXAMN010013233">
    <property type="protein sequence ID" value="CAK9040202.1"/>
    <property type="molecule type" value="Genomic_DNA"/>
</dbReference>
<proteinExistence type="predicted"/>
<sequence length="125" mass="13574">GETKRDRHLSHELQRLGSSPLAYVADEAKPGRAMRFARFARCRNAHLSAWSRTMNFQLHRGIATAPLLRLASEIRPQNGWPEQRFGSCLGFAMQGEASLENGSAATDAVAAILATIVELDAALGS</sequence>
<dbReference type="Proteomes" id="UP001642484">
    <property type="component" value="Unassembled WGS sequence"/>
</dbReference>
<comment type="caution">
    <text evidence="1">The sequence shown here is derived from an EMBL/GenBank/DDBJ whole genome shotgun (WGS) entry which is preliminary data.</text>
</comment>
<reference evidence="1 2" key="1">
    <citation type="submission" date="2024-02" db="EMBL/GenBank/DDBJ databases">
        <authorList>
            <person name="Chen Y."/>
            <person name="Shah S."/>
            <person name="Dougan E. K."/>
            <person name="Thang M."/>
            <person name="Chan C."/>
        </authorList>
    </citation>
    <scope>NUCLEOTIDE SEQUENCE [LARGE SCALE GENOMIC DNA]</scope>
</reference>
<feature type="non-terminal residue" evidence="1">
    <location>
        <position position="125"/>
    </location>
</feature>
<gene>
    <name evidence="1" type="ORF">CCMP2556_LOCUS21684</name>
</gene>
<organism evidence="1 2">
    <name type="scientific">Durusdinium trenchii</name>
    <dbReference type="NCBI Taxonomy" id="1381693"/>
    <lineage>
        <taxon>Eukaryota</taxon>
        <taxon>Sar</taxon>
        <taxon>Alveolata</taxon>
        <taxon>Dinophyceae</taxon>
        <taxon>Suessiales</taxon>
        <taxon>Symbiodiniaceae</taxon>
        <taxon>Durusdinium</taxon>
    </lineage>
</organism>
<evidence type="ECO:0000313" key="2">
    <source>
        <dbReference type="Proteomes" id="UP001642484"/>
    </source>
</evidence>